<dbReference type="RefSeq" id="WP_089371625.1">
    <property type="nucleotide sequence ID" value="NZ_BMEP01000001.1"/>
</dbReference>
<dbReference type="PANTHER" id="PTHR43179:SF7">
    <property type="entry name" value="RHAMNOSYLTRANSFERASE WBBL"/>
    <property type="match status" value="1"/>
</dbReference>
<dbReference type="Proteomes" id="UP000198379">
    <property type="component" value="Unassembled WGS sequence"/>
</dbReference>
<protein>
    <submittedName>
        <fullName evidence="2">Glycosyltransferase, GT2 family</fullName>
    </submittedName>
</protein>
<dbReference type="InterPro" id="IPR029044">
    <property type="entry name" value="Nucleotide-diphossugar_trans"/>
</dbReference>
<reference evidence="2 3" key="1">
    <citation type="submission" date="2017-06" db="EMBL/GenBank/DDBJ databases">
        <authorList>
            <person name="Kim H.J."/>
            <person name="Triplett B.A."/>
        </authorList>
    </citation>
    <scope>NUCLEOTIDE SEQUENCE [LARGE SCALE GENOMIC DNA]</scope>
    <source>
        <strain evidence="2 3">DSM 25597</strain>
    </source>
</reference>
<dbReference type="Pfam" id="PF00535">
    <property type="entry name" value="Glycos_transf_2"/>
    <property type="match status" value="1"/>
</dbReference>
<evidence type="ECO:0000259" key="1">
    <source>
        <dbReference type="Pfam" id="PF00535"/>
    </source>
</evidence>
<proteinExistence type="predicted"/>
<keyword evidence="2" id="KW-0808">Transferase</keyword>
<dbReference type="Gene3D" id="3.90.550.10">
    <property type="entry name" value="Spore Coat Polysaccharide Biosynthesis Protein SpsA, Chain A"/>
    <property type="match status" value="1"/>
</dbReference>
<organism evidence="2 3">
    <name type="scientific">Dokdonia pacifica</name>
    <dbReference type="NCBI Taxonomy" id="1627892"/>
    <lineage>
        <taxon>Bacteria</taxon>
        <taxon>Pseudomonadati</taxon>
        <taxon>Bacteroidota</taxon>
        <taxon>Flavobacteriia</taxon>
        <taxon>Flavobacteriales</taxon>
        <taxon>Flavobacteriaceae</taxon>
        <taxon>Dokdonia</taxon>
    </lineage>
</organism>
<dbReference type="EMBL" id="FZNY01000003">
    <property type="protein sequence ID" value="SNR83794.1"/>
    <property type="molecule type" value="Genomic_DNA"/>
</dbReference>
<evidence type="ECO:0000313" key="2">
    <source>
        <dbReference type="EMBL" id="SNR83794.1"/>
    </source>
</evidence>
<name>A0A238ZM60_9FLAO</name>
<sequence>MKQLSVVIVNYNVRHFLELCLKSVQAAIQTLDAEIIVVDNASADDSCEMVRTLFPEVVLIANKDNVGFSTANNQGVAIAKGEYVCILNPDTFVTEETFVKLFDFATKTPQMGAVGTRLIDGTGRFLPESKRNLPTPKVAFQKIFGSGNSYYVEELSPTEIGAATVLVGAFMFLKRKVYQEVGGFDEQYFMYGEDIDLSYTIEKAGYQNYYFGATTVLHYKGESTSKDAVYRKRFYGAMRIFYHKHFKNNPLEAFGVKIGLWLATLSRKRIQENQTPPPTAYAIATENDMLGQKISEVLQADVQKVTNMETLQKGTEIFLDVESLSYIGCMTLISESVDKQLTFKIIPKNATFAIGSNSREGRGEVLHF</sequence>
<dbReference type="SUPFAM" id="SSF53448">
    <property type="entry name" value="Nucleotide-diphospho-sugar transferases"/>
    <property type="match status" value="1"/>
</dbReference>
<dbReference type="InterPro" id="IPR001173">
    <property type="entry name" value="Glyco_trans_2-like"/>
</dbReference>
<dbReference type="PANTHER" id="PTHR43179">
    <property type="entry name" value="RHAMNOSYLTRANSFERASE WBBL"/>
    <property type="match status" value="1"/>
</dbReference>
<dbReference type="GO" id="GO:0016740">
    <property type="term" value="F:transferase activity"/>
    <property type="evidence" value="ECO:0007669"/>
    <property type="project" value="UniProtKB-KW"/>
</dbReference>
<feature type="domain" description="Glycosyltransferase 2-like" evidence="1">
    <location>
        <begin position="5"/>
        <end position="181"/>
    </location>
</feature>
<keyword evidence="3" id="KW-1185">Reference proteome</keyword>
<dbReference type="CDD" id="cd04186">
    <property type="entry name" value="GT_2_like_c"/>
    <property type="match status" value="1"/>
</dbReference>
<evidence type="ECO:0000313" key="3">
    <source>
        <dbReference type="Proteomes" id="UP000198379"/>
    </source>
</evidence>
<dbReference type="OrthoDB" id="9771846at2"/>
<accession>A0A238ZM60</accession>
<dbReference type="AlphaFoldDB" id="A0A238ZM60"/>
<gene>
    <name evidence="2" type="ORF">SAMN06265376_103305</name>
</gene>